<keyword evidence="1" id="KW-0812">Transmembrane</keyword>
<accession>A0A7K3LMW6</accession>
<sequence>MDSGYALASVGFVVVVGVVAYAYLVGRDTHRLRQGAVLARDLREIARDDAVRLAAVDEFETTLYQRLFFASTVSPRLRSAAWALMATVIGAIGALVTRGDGVVLTVVHGVALVLAVLFGLAALFFVVMAAFHAATTPRVSFAESYAATASAGESAPVRDTADED</sequence>
<keyword evidence="3" id="KW-1185">Reference proteome</keyword>
<protein>
    <recommendedName>
        <fullName evidence="4">DUF2721 domain-containing protein</fullName>
    </recommendedName>
</protein>
<feature type="transmembrane region" description="Helical" evidence="1">
    <location>
        <begin position="102"/>
        <end position="131"/>
    </location>
</feature>
<dbReference type="AlphaFoldDB" id="A0A7K3LMW6"/>
<feature type="transmembrane region" description="Helical" evidence="1">
    <location>
        <begin position="6"/>
        <end position="24"/>
    </location>
</feature>
<keyword evidence="1" id="KW-0472">Membrane</keyword>
<keyword evidence="1" id="KW-1133">Transmembrane helix</keyword>
<proteinExistence type="predicted"/>
<dbReference type="EMBL" id="JAADZU010000020">
    <property type="protein sequence ID" value="NDK89590.1"/>
    <property type="molecule type" value="Genomic_DNA"/>
</dbReference>
<name>A0A7K3LMW6_9ACTN</name>
<feature type="transmembrane region" description="Helical" evidence="1">
    <location>
        <begin position="79"/>
        <end position="96"/>
    </location>
</feature>
<evidence type="ECO:0000256" key="1">
    <source>
        <dbReference type="SAM" id="Phobius"/>
    </source>
</evidence>
<organism evidence="2 3">
    <name type="scientific">Gordonia desulfuricans</name>
    <dbReference type="NCBI Taxonomy" id="89051"/>
    <lineage>
        <taxon>Bacteria</taxon>
        <taxon>Bacillati</taxon>
        <taxon>Actinomycetota</taxon>
        <taxon>Actinomycetes</taxon>
        <taxon>Mycobacteriales</taxon>
        <taxon>Gordoniaceae</taxon>
        <taxon>Gordonia</taxon>
    </lineage>
</organism>
<evidence type="ECO:0000313" key="2">
    <source>
        <dbReference type="EMBL" id="NDK89590.1"/>
    </source>
</evidence>
<gene>
    <name evidence="2" type="ORF">GYA93_08370</name>
</gene>
<evidence type="ECO:0000313" key="3">
    <source>
        <dbReference type="Proteomes" id="UP000466307"/>
    </source>
</evidence>
<reference evidence="2 3" key="1">
    <citation type="submission" date="2020-01" db="EMBL/GenBank/DDBJ databases">
        <title>Investigation of new actinobacteria for the biodesulphurisation of diesel fuel.</title>
        <authorList>
            <person name="Athi Narayanan S.M."/>
        </authorList>
    </citation>
    <scope>NUCLEOTIDE SEQUENCE [LARGE SCALE GENOMIC DNA]</scope>
    <source>
        <strain evidence="2 3">213E</strain>
    </source>
</reference>
<dbReference type="RefSeq" id="WP_059037224.1">
    <property type="nucleotide sequence ID" value="NZ_JAADZU010000020.1"/>
</dbReference>
<comment type="caution">
    <text evidence="2">The sequence shown here is derived from an EMBL/GenBank/DDBJ whole genome shotgun (WGS) entry which is preliminary data.</text>
</comment>
<evidence type="ECO:0008006" key="4">
    <source>
        <dbReference type="Google" id="ProtNLM"/>
    </source>
</evidence>
<dbReference type="Proteomes" id="UP000466307">
    <property type="component" value="Unassembled WGS sequence"/>
</dbReference>